<feature type="non-terminal residue" evidence="1">
    <location>
        <position position="33"/>
    </location>
</feature>
<evidence type="ECO:0000313" key="1">
    <source>
        <dbReference type="EMBL" id="SVB74055.1"/>
    </source>
</evidence>
<name>A0A382GH08_9ZZZZ</name>
<feature type="non-terminal residue" evidence="1">
    <location>
        <position position="1"/>
    </location>
</feature>
<dbReference type="SUPFAM" id="SSF102114">
    <property type="entry name" value="Radical SAM enzymes"/>
    <property type="match status" value="1"/>
</dbReference>
<proteinExistence type="predicted"/>
<gene>
    <name evidence="1" type="ORF">METZ01_LOCUS226909</name>
</gene>
<organism evidence="1">
    <name type="scientific">marine metagenome</name>
    <dbReference type="NCBI Taxonomy" id="408172"/>
    <lineage>
        <taxon>unclassified sequences</taxon>
        <taxon>metagenomes</taxon>
        <taxon>ecological metagenomes</taxon>
    </lineage>
</organism>
<dbReference type="EMBL" id="UINC01055319">
    <property type="protein sequence ID" value="SVB74055.1"/>
    <property type="molecule type" value="Genomic_DNA"/>
</dbReference>
<dbReference type="AlphaFoldDB" id="A0A382GH08"/>
<sequence>MLENNVFSVSWILGRFCNYDCSYCWPYAKSKVV</sequence>
<reference evidence="1" key="1">
    <citation type="submission" date="2018-05" db="EMBL/GenBank/DDBJ databases">
        <authorList>
            <person name="Lanie J.A."/>
            <person name="Ng W.-L."/>
            <person name="Kazmierczak K.M."/>
            <person name="Andrzejewski T.M."/>
            <person name="Davidsen T.M."/>
            <person name="Wayne K.J."/>
            <person name="Tettelin H."/>
            <person name="Glass J.I."/>
            <person name="Rusch D."/>
            <person name="Podicherti R."/>
            <person name="Tsui H.-C.T."/>
            <person name="Winkler M.E."/>
        </authorList>
    </citation>
    <scope>NUCLEOTIDE SEQUENCE</scope>
</reference>
<protein>
    <submittedName>
        <fullName evidence="1">Uncharacterized protein</fullName>
    </submittedName>
</protein>
<accession>A0A382GH08</accession>
<dbReference type="InterPro" id="IPR058240">
    <property type="entry name" value="rSAM_sf"/>
</dbReference>